<evidence type="ECO:0000256" key="8">
    <source>
        <dbReference type="ARBA" id="ARBA00023146"/>
    </source>
</evidence>
<dbReference type="GO" id="GO:0006419">
    <property type="term" value="P:alanyl-tRNA aminoacylation"/>
    <property type="evidence" value="ECO:0007669"/>
    <property type="project" value="UniProtKB-UniRule"/>
</dbReference>
<evidence type="ECO:0000256" key="10">
    <source>
        <dbReference type="SAM" id="Coils"/>
    </source>
</evidence>
<reference evidence="13" key="1">
    <citation type="submission" date="2017-09" db="EMBL/GenBank/DDBJ databases">
        <title>Depth-based differentiation of microbial function through sediment-hosted aquifers and enrichment of novel symbionts in the deep terrestrial subsurface.</title>
        <authorList>
            <person name="Probst A.J."/>
            <person name="Ladd B."/>
            <person name="Jarett J.K."/>
            <person name="Geller-Mcgrath D.E."/>
            <person name="Sieber C.M.K."/>
            <person name="Emerson J.B."/>
            <person name="Anantharaman K."/>
            <person name="Thomas B.C."/>
            <person name="Malmstrom R."/>
            <person name="Stieglmeier M."/>
            <person name="Klingl A."/>
            <person name="Woyke T."/>
            <person name="Ryan C.M."/>
            <person name="Banfield J.F."/>
        </authorList>
    </citation>
    <scope>NUCLEOTIDE SEQUENCE [LARGE SCALE GENOMIC DNA]</scope>
</reference>
<dbReference type="EMBL" id="PEUE01000064">
    <property type="protein sequence ID" value="PIV38337.1"/>
    <property type="molecule type" value="Genomic_DNA"/>
</dbReference>
<keyword evidence="7 9" id="KW-0648">Protein biosynthesis</keyword>
<evidence type="ECO:0000313" key="13">
    <source>
        <dbReference type="Proteomes" id="UP000229247"/>
    </source>
</evidence>
<dbReference type="InterPro" id="IPR023033">
    <property type="entry name" value="Ala_tRNA_ligase_euk/bac"/>
</dbReference>
<dbReference type="Pfam" id="PF07973">
    <property type="entry name" value="tRNA_SAD"/>
    <property type="match status" value="1"/>
</dbReference>
<feature type="coiled-coil region" evidence="10">
    <location>
        <begin position="386"/>
        <end position="421"/>
    </location>
</feature>
<proteinExistence type="inferred from homology"/>
<dbReference type="PANTHER" id="PTHR11777:SF9">
    <property type="entry name" value="ALANINE--TRNA LIGASE, CYTOPLASMIC"/>
    <property type="match status" value="1"/>
</dbReference>
<dbReference type="HAMAP" id="MF_00036_B">
    <property type="entry name" value="Ala_tRNA_synth_B"/>
    <property type="match status" value="1"/>
</dbReference>
<dbReference type="PROSITE" id="PS50860">
    <property type="entry name" value="AA_TRNA_LIGASE_II_ALA"/>
    <property type="match status" value="1"/>
</dbReference>
<dbReference type="AlphaFoldDB" id="A0A2M7D5P4"/>
<gene>
    <name evidence="9" type="primary">alaS</name>
    <name evidence="12" type="ORF">COS30_02670</name>
</gene>
<dbReference type="GO" id="GO:0000049">
    <property type="term" value="F:tRNA binding"/>
    <property type="evidence" value="ECO:0007669"/>
    <property type="project" value="UniProtKB-KW"/>
</dbReference>
<dbReference type="InterPro" id="IPR018162">
    <property type="entry name" value="Ala-tRNA-ligase_IIc_anticod-bd"/>
</dbReference>
<comment type="function">
    <text evidence="9">Catalyzes the attachment of alanine to tRNA(Ala) in a two-step reaction: alanine is first activated by ATP to form Ala-AMP and then transferred to the acceptor end of tRNA(Ala). Also edits incorrectly charged Ser-tRNA(Ala) and Gly-tRNA(Ala) via its editing domain.</text>
</comment>
<dbReference type="CDD" id="cd00673">
    <property type="entry name" value="AlaRS_core"/>
    <property type="match status" value="1"/>
</dbReference>
<feature type="domain" description="Alanyl-transfer RNA synthetases family profile" evidence="11">
    <location>
        <begin position="1"/>
        <end position="675"/>
    </location>
</feature>
<dbReference type="Gene3D" id="3.30.54.20">
    <property type="match status" value="1"/>
</dbReference>
<comment type="catalytic activity">
    <reaction evidence="9">
        <text>tRNA(Ala) + L-alanine + ATP = L-alanyl-tRNA(Ala) + AMP + diphosphate</text>
        <dbReference type="Rhea" id="RHEA:12540"/>
        <dbReference type="Rhea" id="RHEA-COMP:9657"/>
        <dbReference type="Rhea" id="RHEA-COMP:9923"/>
        <dbReference type="ChEBI" id="CHEBI:30616"/>
        <dbReference type="ChEBI" id="CHEBI:33019"/>
        <dbReference type="ChEBI" id="CHEBI:57972"/>
        <dbReference type="ChEBI" id="CHEBI:78442"/>
        <dbReference type="ChEBI" id="CHEBI:78497"/>
        <dbReference type="ChEBI" id="CHEBI:456215"/>
        <dbReference type="EC" id="6.1.1.7"/>
    </reaction>
</comment>
<dbReference type="SUPFAM" id="SSF101353">
    <property type="entry name" value="Putative anticodon-binding domain of alanyl-tRNA synthetase (AlaRS)"/>
    <property type="match status" value="1"/>
</dbReference>
<keyword evidence="8 9" id="KW-0030">Aminoacyl-tRNA synthetase</keyword>
<feature type="binding site" evidence="9">
    <location>
        <position position="533"/>
    </location>
    <ligand>
        <name>Zn(2+)</name>
        <dbReference type="ChEBI" id="CHEBI:29105"/>
    </ligand>
</feature>
<dbReference type="GO" id="GO:0005524">
    <property type="term" value="F:ATP binding"/>
    <property type="evidence" value="ECO:0007669"/>
    <property type="project" value="UniProtKB-UniRule"/>
</dbReference>
<dbReference type="SMART" id="SM00863">
    <property type="entry name" value="tRNA_SAD"/>
    <property type="match status" value="1"/>
</dbReference>
<dbReference type="EC" id="6.1.1.7" evidence="9"/>
<comment type="subcellular location">
    <subcellularLocation>
        <location evidence="9">Cytoplasm</location>
    </subcellularLocation>
</comment>
<evidence type="ECO:0000259" key="11">
    <source>
        <dbReference type="PROSITE" id="PS50860"/>
    </source>
</evidence>
<dbReference type="InterPro" id="IPR050058">
    <property type="entry name" value="Ala-tRNA_ligase"/>
</dbReference>
<evidence type="ECO:0000313" key="12">
    <source>
        <dbReference type="EMBL" id="PIV38337.1"/>
    </source>
</evidence>
<evidence type="ECO:0000256" key="1">
    <source>
        <dbReference type="ARBA" id="ARBA00008226"/>
    </source>
</evidence>
<comment type="caution">
    <text evidence="12">The sequence shown here is derived from an EMBL/GenBank/DDBJ whole genome shotgun (WGS) entry which is preliminary data.</text>
</comment>
<dbReference type="PRINTS" id="PR00980">
    <property type="entry name" value="TRNASYNTHALA"/>
</dbReference>
<keyword evidence="5 9" id="KW-0067">ATP-binding</keyword>
<keyword evidence="9" id="KW-0862">Zinc</keyword>
<keyword evidence="6 9" id="KW-0694">RNA-binding</keyword>
<dbReference type="SUPFAM" id="SSF55186">
    <property type="entry name" value="ThrRS/AlaRS common domain"/>
    <property type="match status" value="1"/>
</dbReference>
<dbReference type="Pfam" id="PF01411">
    <property type="entry name" value="tRNA-synt_2c"/>
    <property type="match status" value="1"/>
</dbReference>
<protein>
    <recommendedName>
        <fullName evidence="9">Alanine--tRNA ligase</fullName>
        <ecNumber evidence="9">6.1.1.7</ecNumber>
    </recommendedName>
    <alternativeName>
        <fullName evidence="9">Alanyl-tRNA synthetase</fullName>
        <shortName evidence="9">AlaRS</shortName>
    </alternativeName>
</protein>
<keyword evidence="2 9" id="KW-0820">tRNA-binding</keyword>
<organism evidence="12 13">
    <name type="scientific">Candidatus Portnoybacteria bacterium CG02_land_8_20_14_3_00_45_8</name>
    <dbReference type="NCBI Taxonomy" id="1974807"/>
    <lineage>
        <taxon>Bacteria</taxon>
        <taxon>Candidatus Portnoyibacteriota</taxon>
    </lineage>
</organism>
<dbReference type="InterPro" id="IPR045864">
    <property type="entry name" value="aa-tRNA-synth_II/BPL/LPL"/>
</dbReference>
<dbReference type="GO" id="GO:0005737">
    <property type="term" value="C:cytoplasm"/>
    <property type="evidence" value="ECO:0007669"/>
    <property type="project" value="UniProtKB-SubCell"/>
</dbReference>
<dbReference type="GO" id="GO:0004813">
    <property type="term" value="F:alanine-tRNA ligase activity"/>
    <property type="evidence" value="ECO:0007669"/>
    <property type="project" value="UniProtKB-UniRule"/>
</dbReference>
<feature type="binding site" evidence="9">
    <location>
        <position position="641"/>
    </location>
    <ligand>
        <name>Zn(2+)</name>
        <dbReference type="ChEBI" id="CHEBI:29105"/>
    </ligand>
</feature>
<dbReference type="PANTHER" id="PTHR11777">
    <property type="entry name" value="ALANYL-TRNA SYNTHETASE"/>
    <property type="match status" value="1"/>
</dbReference>
<evidence type="ECO:0000256" key="9">
    <source>
        <dbReference type="HAMAP-Rule" id="MF_00036"/>
    </source>
</evidence>
<evidence type="ECO:0000256" key="6">
    <source>
        <dbReference type="ARBA" id="ARBA00022884"/>
    </source>
</evidence>
<dbReference type="GO" id="GO:0002161">
    <property type="term" value="F:aminoacyl-tRNA deacylase activity"/>
    <property type="evidence" value="ECO:0007669"/>
    <property type="project" value="TreeGrafter"/>
</dbReference>
<dbReference type="InterPro" id="IPR018165">
    <property type="entry name" value="Ala-tRNA-synth_IIc_core"/>
</dbReference>
<dbReference type="SUPFAM" id="SSF55681">
    <property type="entry name" value="Class II aaRS and biotin synthetases"/>
    <property type="match status" value="1"/>
</dbReference>
<evidence type="ECO:0000256" key="3">
    <source>
        <dbReference type="ARBA" id="ARBA00022598"/>
    </source>
</evidence>
<dbReference type="Gene3D" id="3.30.930.10">
    <property type="entry name" value="Bira Bifunctional Protein, Domain 2"/>
    <property type="match status" value="1"/>
</dbReference>
<comment type="domain">
    <text evidence="9">Consists of three domains; the N-terminal catalytic domain, the editing domain and the C-terminal C-Ala domain. The editing domain removes incorrectly charged amino acids, while the C-Ala domain, along with tRNA(Ala), serves as a bridge to cooperatively bring together the editing and aminoacylation centers thus stimulating deacylation of misacylated tRNAs.</text>
</comment>
<evidence type="ECO:0000256" key="4">
    <source>
        <dbReference type="ARBA" id="ARBA00022741"/>
    </source>
</evidence>
<evidence type="ECO:0000256" key="7">
    <source>
        <dbReference type="ARBA" id="ARBA00022917"/>
    </source>
</evidence>
<dbReference type="Gene3D" id="3.30.980.10">
    <property type="entry name" value="Threonyl-trna Synthetase, Chain A, domain 2"/>
    <property type="match status" value="1"/>
</dbReference>
<name>A0A2M7D5P4_9BACT</name>
<keyword evidence="3 9" id="KW-0436">Ligase</keyword>
<keyword evidence="4 9" id="KW-0547">Nucleotide-binding</keyword>
<evidence type="ECO:0000256" key="5">
    <source>
        <dbReference type="ARBA" id="ARBA00022840"/>
    </source>
</evidence>
<evidence type="ECO:0000256" key="2">
    <source>
        <dbReference type="ARBA" id="ARBA00022555"/>
    </source>
</evidence>
<feature type="binding site" evidence="9">
    <location>
        <position position="529"/>
    </location>
    <ligand>
        <name>Zn(2+)</name>
        <dbReference type="ChEBI" id="CHEBI:29105"/>
    </ligand>
</feature>
<feature type="binding site" evidence="9">
    <location>
        <position position="645"/>
    </location>
    <ligand>
        <name>Zn(2+)</name>
        <dbReference type="ChEBI" id="CHEBI:29105"/>
    </ligand>
</feature>
<comment type="similarity">
    <text evidence="1 9">Belongs to the class-II aminoacyl-tRNA synthetase family.</text>
</comment>
<accession>A0A2M7D5P4</accession>
<keyword evidence="9" id="KW-0963">Cytoplasm</keyword>
<comment type="cofactor">
    <cofactor evidence="9">
        <name>Zn(2+)</name>
        <dbReference type="ChEBI" id="CHEBI:29105"/>
    </cofactor>
    <text evidence="9">Binds 1 zinc ion per subunit.</text>
</comment>
<keyword evidence="10" id="KW-0175">Coiled coil</keyword>
<dbReference type="GO" id="GO:0008270">
    <property type="term" value="F:zinc ion binding"/>
    <property type="evidence" value="ECO:0007669"/>
    <property type="project" value="UniProtKB-UniRule"/>
</dbReference>
<dbReference type="InterPro" id="IPR012947">
    <property type="entry name" value="tRNA_SAD"/>
</dbReference>
<sequence>MTANELRQLYLDFFKSKGHAIIPSASLIPENDPTALFTTAGMHPLVPYLMGEKHPAGQRLVNCQKCIRTSDIDEVGDNRHLTFFEMLGNWSLGDPSTTFGASYFKKEAIEWSWKFLFDKKWLGMDPQRLYVTVFMGDKELGLASDEKSIKIWQECFKKNGITAEVCPYNTSIGGNRNYRIFPLPAKDNFWGPAGATGPCGPCTEMFYDVSPEKGALRKTFDEEMNAFRVMEVWNDVFMEFNKNSAGQYEKLSAQNVDTGMGLERTISVLNGKQDAFENELFYPLIQKIEELSGKKYGIKITSPQPSPFEGEGEDVTRAMRVIADHIKAATFILGDEKGLTPSNVGAGYVLRRLIRRAVRYGKQLGINEIFTFKVAEEVIKIYQDIYAELRKNKEFIVNQLVKEEEKFLETLEKGLKEFEKMKPKFTPLRPPFKKSGPIEYGWSGDDLFNLYSTYGFPIELSIEEMKKLYETFKDETGIGIVKLSKDDEERILHQFHEALQEHQELSRTASAGMFKGGLADASEETIKYHTAAHLMLAALRKVLGERVVQKGSNITPERLRFDFSHSEKMTAEQIKEVENIVNEQIQKDLPVVYEEMMLDEAKAAGAMGVFESKYGEKVKVYMIGDFSTSSKDNNIFSREICGGPHAQRTGMLGRFKITKEESSSAGVRRIKATLD</sequence>
<keyword evidence="9" id="KW-0479">Metal-binding</keyword>
<dbReference type="InterPro" id="IPR018164">
    <property type="entry name" value="Ala-tRNA-synth_IIc_N"/>
</dbReference>
<dbReference type="InterPro" id="IPR018163">
    <property type="entry name" value="Thr/Ala-tRNA-synth_IIc_edit"/>
</dbReference>
<dbReference type="InterPro" id="IPR002318">
    <property type="entry name" value="Ala-tRNA-lgiase_IIc"/>
</dbReference>
<dbReference type="NCBIfam" id="NF002436">
    <property type="entry name" value="PRK01584.1"/>
    <property type="match status" value="1"/>
</dbReference>
<dbReference type="FunFam" id="3.30.980.10:FF:000004">
    <property type="entry name" value="Alanine--tRNA ligase, cytoplasmic"/>
    <property type="match status" value="1"/>
</dbReference>
<dbReference type="Proteomes" id="UP000229247">
    <property type="component" value="Unassembled WGS sequence"/>
</dbReference>